<accession>A0A1M6SBR5</accession>
<protein>
    <submittedName>
        <fullName evidence="3">Listeria/Bacterioides repeat-containing protein</fullName>
    </submittedName>
</protein>
<dbReference type="InterPro" id="IPR013378">
    <property type="entry name" value="InlB-like_B-rpt"/>
</dbReference>
<dbReference type="SUPFAM" id="SSF48726">
    <property type="entry name" value="Immunoglobulin"/>
    <property type="match status" value="1"/>
</dbReference>
<organism evidence="3 4">
    <name type="scientific">Epilithonimonas mollis</name>
    <dbReference type="NCBI Taxonomy" id="216903"/>
    <lineage>
        <taxon>Bacteria</taxon>
        <taxon>Pseudomonadati</taxon>
        <taxon>Bacteroidota</taxon>
        <taxon>Flavobacteriia</taxon>
        <taxon>Flavobacteriales</taxon>
        <taxon>Weeksellaceae</taxon>
        <taxon>Chryseobacterium group</taxon>
        <taxon>Epilithonimonas</taxon>
    </lineage>
</organism>
<dbReference type="Proteomes" id="UP000184498">
    <property type="component" value="Unassembled WGS sequence"/>
</dbReference>
<dbReference type="RefSeq" id="WP_072998087.1">
    <property type="nucleotide sequence ID" value="NZ_FRAM01000002.1"/>
</dbReference>
<evidence type="ECO:0000256" key="1">
    <source>
        <dbReference type="ARBA" id="ARBA00004196"/>
    </source>
</evidence>
<proteinExistence type="predicted"/>
<dbReference type="GO" id="GO:0030313">
    <property type="term" value="C:cell envelope"/>
    <property type="evidence" value="ECO:0007669"/>
    <property type="project" value="UniProtKB-SubCell"/>
</dbReference>
<dbReference type="CDD" id="cd00603">
    <property type="entry name" value="IPT_PCSR"/>
    <property type="match status" value="1"/>
</dbReference>
<dbReference type="InterPro" id="IPR036179">
    <property type="entry name" value="Ig-like_dom_sf"/>
</dbReference>
<dbReference type="Pfam" id="PF00932">
    <property type="entry name" value="LTD"/>
    <property type="match status" value="2"/>
</dbReference>
<gene>
    <name evidence="3" type="ORF">SAMN05444371_2360</name>
</gene>
<dbReference type="Gene3D" id="2.60.40.4270">
    <property type="entry name" value="Listeria-Bacteroides repeat domain"/>
    <property type="match status" value="2"/>
</dbReference>
<reference evidence="4" key="1">
    <citation type="submission" date="2016-11" db="EMBL/GenBank/DDBJ databases">
        <authorList>
            <person name="Varghese N."/>
            <person name="Submissions S."/>
        </authorList>
    </citation>
    <scope>NUCLEOTIDE SEQUENCE [LARGE SCALE GENOMIC DNA]</scope>
    <source>
        <strain evidence="4">DSM 18016</strain>
    </source>
</reference>
<evidence type="ECO:0000313" key="3">
    <source>
        <dbReference type="EMBL" id="SHK41948.1"/>
    </source>
</evidence>
<dbReference type="STRING" id="216903.SAMN05444371_2360"/>
<sequence length="1815" mass="192913">MKTNLYSRKRCFFKSSLKFFSFFFLLLSGLHVSGQKLIISQVYEGASNDKWIEITNVGTSTIDMAAGGYKLGIWSVGGDTGNGAISGAPSSSIVLSGTLAAGASYLMRNSSASTTVPHNPMPTANSFNTSVAAFNGNDAVAIFTGTSTIVDAFGVGINNKDISYHRNANILSSNAAFTTSEWTTRTLAQIASATNTATEYIGKHIYGAVNYTLTYSGNGYTSGTLPAAVSNPSGTSITLPSTTIIRTGYIFSGWNASAAGNGLNYSAGASYSMPAAATTLYARWAYSITYNGNDNTGGSAPTAQTGYNSLATTLSGAGTLTRTGYTFGGWKTTSVGTTANYAAGVSYTHSGSNASVTLYAHWIPDTPIFHVSPASLSGFSYVESNGSSAVKSFILSGSNLENTDTDPVELITVDDKFEIAENTTGYWGHTIELSSAYTGAEKTIYVRLKAGLVANANYTDTILITGGGTMEPAFAEVNLSGSVSACLAPTSQSSVSSFASVTSSVMTVNLALGNGVGRIVKVNTTNSFTDPLSSDVLPAADAVYTGSGEQVVYAGTGNSVSVSGLSASTIYHYRVYEYNVCSGNYIYGTGTVTNNPRSQITACDLPATPNGEVTPSENPACGSTTLMYEHGTNQPQAGITYYWQTATNGTSTAFPVTSPYTATASGNYYVRAYNGFCWSNGSYVTQKPIAIITSASISTQPANQSGLAGDSVSFTVAASGSAPFSYQWQESLIGEEGSWVNIGSSSNTLMLNNVSLSKSGYKYRVIVSNDCGSKTSDSATLTVTQGSCMAETFTNITTSASSYADRTWTGDNGDVWEATRARTDRTLNGKAITTNGSGSITSPAHAGGMGTLKFNYVRDFSGTSSRTIEVWVNGVKIGSDITVSPSSDVIVQYSQEINIGGEVSLELRTSGSQIKIDDIEWTCYTPVCTPATITAFPTSGPANTIVTIMGTNFDSGSTVKFGTVTAVAEYISPTRLKAIVPEAANGNISVDTALVCDSQTPFTVIRGETAGCESIPAGTGSAGASDIFIYEVYDENGGNGGIVTLYNRTGATVDLAGYSIQKANDYGGSYTSYANLSGTIEPGAVAVIGVSASKCGYTSTGNGGFGAAGFGSNDGIRIMKGGVIIDDFKAPNYAGYYLKRKNGFLSPRAIFLDNEWTIQNISQNECLADTVAKVPVIKNPPVVTAQPSYSVSCDLVDASLILTATEGYEGGNALAYQWYVLTTSGGWNAVADGGIYSGATTRTLKIININGLNNYQYYCQVRENTQTCYSATDATQIKEASNTWTSNVWTNGTPVPGSKVIISGSYNTENNGALDVCDLTISAGGSIRIKPNFPVTVKKKITNNSSATNFIVENDANLIQADNVTNEGLIQVQRQVTDMNNVASQMDYVYWSSPVIGQSIKGTTGFSPNTPANGFLQYNESNDKFTVTADTEFLAGKGYAIRAENGANGYSKTYSFSGIPNNGNIQYQNLKWTNSDHGYNLVGNPYPSNIDFDLLHAQNSDKIFSTVWFWTNNNYTAGQVGSGYNGNNYAVYNGTGGSPATYNPENPYDGSAIPDGKIKVGQAFIIQAKQMGKDQPFNFSNAVRVTDDGHFYQKSVKNRFWLKMTSPSNVVNTILIGYVNGATDDYEPDFDSELFAVGSDSFYSLLNSKKLAIQGKSGHFSADDVIVIGNVFSVDGMYTVKLENAEGIFGAGQKIYLRDKLINKYFDLSNYQSYSFTASKGTDHNRFEIVYKEGTLAVNHDENSDFQIYRSMDGFVIHSSKILGNIELYDAGGRLVRRLYSREKKMIIDDRDLPHGVYVIKAENSMDLKIRKIIK</sequence>
<comment type="subcellular location">
    <subcellularLocation>
        <location evidence="1">Cell envelope</location>
    </subcellularLocation>
</comment>
<dbReference type="OrthoDB" id="906679at2"/>
<dbReference type="Gene3D" id="2.60.40.10">
    <property type="entry name" value="Immunoglobulins"/>
    <property type="match status" value="2"/>
</dbReference>
<dbReference type="PROSITE" id="PS51841">
    <property type="entry name" value="LTD"/>
    <property type="match status" value="2"/>
</dbReference>
<feature type="domain" description="LTD" evidence="2">
    <location>
        <begin position="1013"/>
        <end position="1178"/>
    </location>
</feature>
<keyword evidence="4" id="KW-1185">Reference proteome</keyword>
<evidence type="ECO:0000313" key="4">
    <source>
        <dbReference type="Proteomes" id="UP000184498"/>
    </source>
</evidence>
<feature type="domain" description="LTD" evidence="2">
    <location>
        <begin position="32"/>
        <end position="147"/>
    </location>
</feature>
<evidence type="ECO:0000259" key="2">
    <source>
        <dbReference type="PROSITE" id="PS51841"/>
    </source>
</evidence>
<dbReference type="Pfam" id="PF01833">
    <property type="entry name" value="TIG"/>
    <property type="match status" value="1"/>
</dbReference>
<dbReference type="SMART" id="SM00409">
    <property type="entry name" value="IG"/>
    <property type="match status" value="2"/>
</dbReference>
<dbReference type="SUPFAM" id="SSF81296">
    <property type="entry name" value="E set domains"/>
    <property type="match status" value="1"/>
</dbReference>
<dbReference type="InterPro" id="IPR042229">
    <property type="entry name" value="Listeria/Bacterioides_rpt_sf"/>
</dbReference>
<dbReference type="InterPro" id="IPR003599">
    <property type="entry name" value="Ig_sub"/>
</dbReference>
<name>A0A1M6SBR5_9FLAO</name>
<dbReference type="InterPro" id="IPR013783">
    <property type="entry name" value="Ig-like_fold"/>
</dbReference>
<dbReference type="InterPro" id="IPR001322">
    <property type="entry name" value="Lamin_tail_dom"/>
</dbReference>
<dbReference type="InterPro" id="IPR014756">
    <property type="entry name" value="Ig_E-set"/>
</dbReference>
<dbReference type="Pfam" id="PF09479">
    <property type="entry name" value="Flg_new"/>
    <property type="match status" value="2"/>
</dbReference>
<dbReference type="NCBIfam" id="TIGR02543">
    <property type="entry name" value="List_Bact_rpt"/>
    <property type="match status" value="1"/>
</dbReference>
<dbReference type="EMBL" id="FRAM01000002">
    <property type="protein sequence ID" value="SHK41948.1"/>
    <property type="molecule type" value="Genomic_DNA"/>
</dbReference>
<dbReference type="InterPro" id="IPR002909">
    <property type="entry name" value="IPT_dom"/>
</dbReference>